<dbReference type="SUPFAM" id="SSF116734">
    <property type="entry name" value="DNA methylase specificity domain"/>
    <property type="match status" value="1"/>
</dbReference>
<evidence type="ECO:0000256" key="2">
    <source>
        <dbReference type="ARBA" id="ARBA00023125"/>
    </source>
</evidence>
<dbReference type="EMBL" id="FONG01000017">
    <property type="protein sequence ID" value="SFF52681.1"/>
    <property type="molecule type" value="Genomic_DNA"/>
</dbReference>
<evidence type="ECO:0000313" key="3">
    <source>
        <dbReference type="EMBL" id="SFF52681.1"/>
    </source>
</evidence>
<name>A0A1I2JJ17_9ACTN</name>
<evidence type="ECO:0000313" key="4">
    <source>
        <dbReference type="Proteomes" id="UP000199323"/>
    </source>
</evidence>
<evidence type="ECO:0000256" key="1">
    <source>
        <dbReference type="ARBA" id="ARBA00022747"/>
    </source>
</evidence>
<organism evidence="3 4">
    <name type="scientific">Actinacidiphila alni</name>
    <dbReference type="NCBI Taxonomy" id="380248"/>
    <lineage>
        <taxon>Bacteria</taxon>
        <taxon>Bacillati</taxon>
        <taxon>Actinomycetota</taxon>
        <taxon>Actinomycetes</taxon>
        <taxon>Kitasatosporales</taxon>
        <taxon>Streptomycetaceae</taxon>
        <taxon>Actinacidiphila</taxon>
    </lineage>
</organism>
<dbReference type="GO" id="GO:0003677">
    <property type="term" value="F:DNA binding"/>
    <property type="evidence" value="ECO:0007669"/>
    <property type="project" value="UniProtKB-KW"/>
</dbReference>
<dbReference type="InterPro" id="IPR044946">
    <property type="entry name" value="Restrct_endonuc_typeI_TRD_sf"/>
</dbReference>
<dbReference type="STRING" id="380248.SAMN05216251_117148"/>
<dbReference type="AlphaFoldDB" id="A0A1I2JJ17"/>
<keyword evidence="2" id="KW-0238">DNA-binding</keyword>
<gene>
    <name evidence="3" type="ORF">SAMN05216251_117148</name>
</gene>
<protein>
    <submittedName>
        <fullName evidence="3">Type I restriction enzyme, S subunit</fullName>
    </submittedName>
</protein>
<proteinExistence type="predicted"/>
<dbReference type="GO" id="GO:0009307">
    <property type="term" value="P:DNA restriction-modification system"/>
    <property type="evidence" value="ECO:0007669"/>
    <property type="project" value="UniProtKB-KW"/>
</dbReference>
<dbReference type="Proteomes" id="UP000199323">
    <property type="component" value="Unassembled WGS sequence"/>
</dbReference>
<sequence length="366" mass="39765">MLQAQNILRGRLASDSTMRIDEAVHLQNRRTWLRQGDLVVVLVGRVGDAALVTAEHAGWNAARSVGVIRCTDSSDQATSTVEWLRYWFKSPSMRLWFAREARGFAQPTIGARAIANLTVPLPAAADRHRCLDVLAQVEERALASLDLSRAATDTADALFAQLRMAGGALPALIGDVCEARAGGGRAHRRTVVDEADTDESGRSGVQVATADVLNAEFPYWWNRMTGGPDRAWTEPGQLLIATKKGASRIVLDASGDAEAARGTLSVRADGAEEQWWLLHELRARRGDIALAAQGASARELSARAFSSLPLAWPTARVRSEFAELASALHQRAILALEDHDDMQRMVGLLIERALRVSPAPEEGQSR</sequence>
<reference evidence="3 4" key="1">
    <citation type="submission" date="2016-10" db="EMBL/GenBank/DDBJ databases">
        <authorList>
            <person name="de Groot N.N."/>
        </authorList>
    </citation>
    <scope>NUCLEOTIDE SEQUENCE [LARGE SCALE GENOMIC DNA]</scope>
    <source>
        <strain evidence="3 4">CGMCC 4.3510</strain>
    </source>
</reference>
<keyword evidence="1" id="KW-0680">Restriction system</keyword>
<keyword evidence="4" id="KW-1185">Reference proteome</keyword>
<accession>A0A1I2JJ17</accession>
<dbReference type="Gene3D" id="3.90.220.20">
    <property type="entry name" value="DNA methylase specificity domains"/>
    <property type="match status" value="2"/>
</dbReference>